<reference evidence="1 2" key="1">
    <citation type="submission" date="2016-10" db="EMBL/GenBank/DDBJ databases">
        <authorList>
            <person name="de Groot N.N."/>
        </authorList>
    </citation>
    <scope>NUCLEOTIDE SEQUENCE [LARGE SCALE GENOMIC DNA]</scope>
    <source>
        <strain evidence="1 2">DSM 19033</strain>
    </source>
</reference>
<dbReference type="EMBL" id="FNRA01000009">
    <property type="protein sequence ID" value="SEB06302.1"/>
    <property type="molecule type" value="Genomic_DNA"/>
</dbReference>
<proteinExistence type="predicted"/>
<organism evidence="1 2">
    <name type="scientific">Pedobacter hartonius</name>
    <dbReference type="NCBI Taxonomy" id="425514"/>
    <lineage>
        <taxon>Bacteria</taxon>
        <taxon>Pseudomonadati</taxon>
        <taxon>Bacteroidota</taxon>
        <taxon>Sphingobacteriia</taxon>
        <taxon>Sphingobacteriales</taxon>
        <taxon>Sphingobacteriaceae</taxon>
        <taxon>Pedobacter</taxon>
    </lineage>
</organism>
<sequence>MYRNPRRNRGYFWNVERCGTGPGMWWDSRRLLNETKAALASKKFDGKSLFLGIANTMPPGMDTTQAVSDTSGNNGHIRAILALDKAISSRPGTGLKYTCKFYNDDDHSSVPLIAEYDALHFLYKGFGDKLKALQKK</sequence>
<keyword evidence="2" id="KW-1185">Reference proteome</keyword>
<dbReference type="STRING" id="425514.SAMN05443550_109152"/>
<dbReference type="Proteomes" id="UP000198850">
    <property type="component" value="Unassembled WGS sequence"/>
</dbReference>
<protein>
    <submittedName>
        <fullName evidence="1">Uncharacterized protein</fullName>
    </submittedName>
</protein>
<evidence type="ECO:0000313" key="2">
    <source>
        <dbReference type="Proteomes" id="UP000198850"/>
    </source>
</evidence>
<evidence type="ECO:0000313" key="1">
    <source>
        <dbReference type="EMBL" id="SEB06302.1"/>
    </source>
</evidence>
<name>A0A1H4GC79_9SPHI</name>
<gene>
    <name evidence="1" type="ORF">SAMN05443550_109152</name>
</gene>
<dbReference type="AlphaFoldDB" id="A0A1H4GC79"/>
<dbReference type="Gene3D" id="3.40.50.1820">
    <property type="entry name" value="alpha/beta hydrolase"/>
    <property type="match status" value="1"/>
</dbReference>
<accession>A0A1H4GC79</accession>
<dbReference type="InterPro" id="IPR029058">
    <property type="entry name" value="AB_hydrolase_fold"/>
</dbReference>